<evidence type="ECO:0000313" key="5">
    <source>
        <dbReference type="EMBL" id="THU40563.1"/>
    </source>
</evidence>
<evidence type="ECO:0000256" key="1">
    <source>
        <dbReference type="ARBA" id="ARBA00023015"/>
    </source>
</evidence>
<dbReference type="PROSITE" id="PS01124">
    <property type="entry name" value="HTH_ARAC_FAMILY_2"/>
    <property type="match status" value="1"/>
</dbReference>
<feature type="domain" description="HTH araC/xylS-type" evidence="4">
    <location>
        <begin position="181"/>
        <end position="279"/>
    </location>
</feature>
<dbReference type="AlphaFoldDB" id="A0A4S8HXU7"/>
<keyword evidence="6" id="KW-1185">Reference proteome</keyword>
<sequence>MTALFRQFIYKKFGILPFETNVAGQVNHAEYHPYIKILFLKKDGHITIDFNKYTLQQDALFFINVNQWYELSTPNNACNGALLYYNRDFYCVEIHDKEVACDGILYNNVYEIPVVYLSKEESGLVEGILNEIVQEVKNDEPAMEEMLRILLKKLIIKATRIWKTEHDIASTETRQDIEFLRKFSQLVELHFKTQHTVADYAKMLSVSPKLLNKRITQYGNTAPNDLIKERIILEAKRLLAHTQLSVKEIGYSLGYDDPAYFVRLFTKQAGLSPVEFRKQYKPA</sequence>
<evidence type="ECO:0000256" key="2">
    <source>
        <dbReference type="ARBA" id="ARBA00023125"/>
    </source>
</evidence>
<evidence type="ECO:0000259" key="4">
    <source>
        <dbReference type="PROSITE" id="PS01124"/>
    </source>
</evidence>
<dbReference type="SUPFAM" id="SSF46689">
    <property type="entry name" value="Homeodomain-like"/>
    <property type="match status" value="1"/>
</dbReference>
<dbReference type="PANTHER" id="PTHR43280">
    <property type="entry name" value="ARAC-FAMILY TRANSCRIPTIONAL REGULATOR"/>
    <property type="match status" value="1"/>
</dbReference>
<dbReference type="PRINTS" id="PR00032">
    <property type="entry name" value="HTHARAC"/>
</dbReference>
<keyword evidence="2" id="KW-0238">DNA-binding</keyword>
<dbReference type="Pfam" id="PF12833">
    <property type="entry name" value="HTH_18"/>
    <property type="match status" value="1"/>
</dbReference>
<dbReference type="GO" id="GO:0043565">
    <property type="term" value="F:sequence-specific DNA binding"/>
    <property type="evidence" value="ECO:0007669"/>
    <property type="project" value="InterPro"/>
</dbReference>
<dbReference type="SMART" id="SM00342">
    <property type="entry name" value="HTH_ARAC"/>
    <property type="match status" value="1"/>
</dbReference>
<reference evidence="5 6" key="1">
    <citation type="submission" date="2019-04" db="EMBL/GenBank/DDBJ databases">
        <title>Niastella caeni sp. nov., isolated from activated sludge.</title>
        <authorList>
            <person name="Sheng M."/>
        </authorList>
    </citation>
    <scope>NUCLEOTIDE SEQUENCE [LARGE SCALE GENOMIC DNA]</scope>
    <source>
        <strain evidence="5 6">HX-2-15</strain>
    </source>
</reference>
<keyword evidence="3" id="KW-0804">Transcription</keyword>
<dbReference type="Proteomes" id="UP000306918">
    <property type="component" value="Unassembled WGS sequence"/>
</dbReference>
<dbReference type="PANTHER" id="PTHR43280:SF32">
    <property type="entry name" value="TRANSCRIPTIONAL REGULATORY PROTEIN"/>
    <property type="match status" value="1"/>
</dbReference>
<name>A0A4S8HXU7_9BACT</name>
<protein>
    <submittedName>
        <fullName evidence="5">Helix-turn-helix domain-containing protein</fullName>
    </submittedName>
</protein>
<dbReference type="OrthoDB" id="2585681at2"/>
<dbReference type="InterPro" id="IPR018060">
    <property type="entry name" value="HTH_AraC"/>
</dbReference>
<dbReference type="RefSeq" id="WP_136575056.1">
    <property type="nucleotide sequence ID" value="NZ_STFF01000001.1"/>
</dbReference>
<dbReference type="Gene3D" id="1.10.10.60">
    <property type="entry name" value="Homeodomain-like"/>
    <property type="match status" value="1"/>
</dbReference>
<dbReference type="InterPro" id="IPR020449">
    <property type="entry name" value="Tscrpt_reg_AraC-type_HTH"/>
</dbReference>
<dbReference type="GO" id="GO:0003700">
    <property type="term" value="F:DNA-binding transcription factor activity"/>
    <property type="evidence" value="ECO:0007669"/>
    <property type="project" value="InterPro"/>
</dbReference>
<gene>
    <name evidence="5" type="ORF">FAM09_00160</name>
</gene>
<keyword evidence="1" id="KW-0805">Transcription regulation</keyword>
<dbReference type="InterPro" id="IPR009057">
    <property type="entry name" value="Homeodomain-like_sf"/>
</dbReference>
<evidence type="ECO:0000256" key="3">
    <source>
        <dbReference type="ARBA" id="ARBA00023163"/>
    </source>
</evidence>
<evidence type="ECO:0000313" key="6">
    <source>
        <dbReference type="Proteomes" id="UP000306918"/>
    </source>
</evidence>
<accession>A0A4S8HXU7</accession>
<organism evidence="5 6">
    <name type="scientific">Niastella caeni</name>
    <dbReference type="NCBI Taxonomy" id="2569763"/>
    <lineage>
        <taxon>Bacteria</taxon>
        <taxon>Pseudomonadati</taxon>
        <taxon>Bacteroidota</taxon>
        <taxon>Chitinophagia</taxon>
        <taxon>Chitinophagales</taxon>
        <taxon>Chitinophagaceae</taxon>
        <taxon>Niastella</taxon>
    </lineage>
</organism>
<proteinExistence type="predicted"/>
<comment type="caution">
    <text evidence="5">The sequence shown here is derived from an EMBL/GenBank/DDBJ whole genome shotgun (WGS) entry which is preliminary data.</text>
</comment>
<dbReference type="EMBL" id="STFF01000001">
    <property type="protein sequence ID" value="THU40563.1"/>
    <property type="molecule type" value="Genomic_DNA"/>
</dbReference>